<dbReference type="AlphaFoldDB" id="A0A517RMS0"/>
<dbReference type="RefSeq" id="WP_145221345.1">
    <property type="nucleotide sequence ID" value="NZ_CP036269.1"/>
</dbReference>
<protein>
    <recommendedName>
        <fullName evidence="3">Replication-relaxation</fullName>
    </recommendedName>
</protein>
<dbReference type="OrthoDB" id="252633at2"/>
<keyword evidence="2" id="KW-1185">Reference proteome</keyword>
<dbReference type="Proteomes" id="UP000317171">
    <property type="component" value="Chromosome"/>
</dbReference>
<reference evidence="1 2" key="1">
    <citation type="submission" date="2019-02" db="EMBL/GenBank/DDBJ databases">
        <title>Deep-cultivation of Planctomycetes and their phenomic and genomic characterization uncovers novel biology.</title>
        <authorList>
            <person name="Wiegand S."/>
            <person name="Jogler M."/>
            <person name="Boedeker C."/>
            <person name="Pinto D."/>
            <person name="Vollmers J."/>
            <person name="Rivas-Marin E."/>
            <person name="Kohn T."/>
            <person name="Peeters S.H."/>
            <person name="Heuer A."/>
            <person name="Rast P."/>
            <person name="Oberbeckmann S."/>
            <person name="Bunk B."/>
            <person name="Jeske O."/>
            <person name="Meyerdierks A."/>
            <person name="Storesund J.E."/>
            <person name="Kallscheuer N."/>
            <person name="Luecker S."/>
            <person name="Lage O.M."/>
            <person name="Pohl T."/>
            <person name="Merkel B.J."/>
            <person name="Hornburger P."/>
            <person name="Mueller R.-W."/>
            <person name="Bruemmer F."/>
            <person name="Labrenz M."/>
            <person name="Spormann A.M."/>
            <person name="Op den Camp H."/>
            <person name="Overmann J."/>
            <person name="Amann R."/>
            <person name="Jetten M.S.M."/>
            <person name="Mascher T."/>
            <person name="Medema M.H."/>
            <person name="Devos D.P."/>
            <person name="Kaster A.-K."/>
            <person name="Ovreas L."/>
            <person name="Rohde M."/>
            <person name="Galperin M.Y."/>
            <person name="Jogler C."/>
        </authorList>
    </citation>
    <scope>NUCLEOTIDE SEQUENCE [LARGE SCALE GENOMIC DNA]</scope>
    <source>
        <strain evidence="1 2">Pan241w</strain>
    </source>
</reference>
<dbReference type="Pfam" id="PF13814">
    <property type="entry name" value="Replic_Relax"/>
    <property type="match status" value="1"/>
</dbReference>
<evidence type="ECO:0000313" key="1">
    <source>
        <dbReference type="EMBL" id="QDT45173.1"/>
    </source>
</evidence>
<gene>
    <name evidence="1" type="ORF">Pan241w_52920</name>
</gene>
<name>A0A517RMS0_9PLAN</name>
<dbReference type="InterPro" id="IPR025855">
    <property type="entry name" value="Replic_Relax"/>
</dbReference>
<evidence type="ECO:0000313" key="2">
    <source>
        <dbReference type="Proteomes" id="UP000317171"/>
    </source>
</evidence>
<accession>A0A517RMS0</accession>
<proteinExistence type="predicted"/>
<organism evidence="1 2">
    <name type="scientific">Gimesia alba</name>
    <dbReference type="NCBI Taxonomy" id="2527973"/>
    <lineage>
        <taxon>Bacteria</taxon>
        <taxon>Pseudomonadati</taxon>
        <taxon>Planctomycetota</taxon>
        <taxon>Planctomycetia</taxon>
        <taxon>Planctomycetales</taxon>
        <taxon>Planctomycetaceae</taxon>
        <taxon>Gimesia</taxon>
    </lineage>
</organism>
<sequence length="290" mass="33184">MPVTEADIQILATLARYYVLTREQIQRLCAPHLASGRSLRKRLTKLRQAGYLTKHAMQVTLPGANGAAPVYYLTKPATELLASYYDDETYLSVSTRQPRADRLNHWIAMNKTRTVIEQGIALQSEVKLDRWINEWETVNKTDHAKEQFFLQTKLNEQPPLSCSPDAGFVLSLRGHKKVFYLEQDLGTSSPKQIAARKTKGYAELANRRLHRKHFPDTTLDVFSVLFVTTNAYRCKTTAEKLKTRPRPDLWLCIEQHELTPEAFLHEPITLNCQGERAPLVNPLETELETP</sequence>
<dbReference type="KEGG" id="gaz:Pan241w_52920"/>
<dbReference type="EMBL" id="CP036269">
    <property type="protein sequence ID" value="QDT45173.1"/>
    <property type="molecule type" value="Genomic_DNA"/>
</dbReference>
<evidence type="ECO:0008006" key="3">
    <source>
        <dbReference type="Google" id="ProtNLM"/>
    </source>
</evidence>